<dbReference type="GO" id="GO:0006783">
    <property type="term" value="P:heme biosynthetic process"/>
    <property type="evidence" value="ECO:0007669"/>
    <property type="project" value="UniProtKB-UniRule"/>
</dbReference>
<feature type="binding site" evidence="6">
    <location>
        <position position="189"/>
    </location>
    <ligand>
        <name>Fe(2+)</name>
        <dbReference type="ChEBI" id="CHEBI:29033"/>
    </ligand>
</feature>
<dbReference type="Gene3D" id="3.40.50.1400">
    <property type="match status" value="2"/>
</dbReference>
<dbReference type="GO" id="GO:0046872">
    <property type="term" value="F:metal ion binding"/>
    <property type="evidence" value="ECO:0007669"/>
    <property type="project" value="UniProtKB-KW"/>
</dbReference>
<evidence type="ECO:0000256" key="3">
    <source>
        <dbReference type="ARBA" id="ARBA00023239"/>
    </source>
</evidence>
<dbReference type="InterPro" id="IPR019772">
    <property type="entry name" value="Ferrochelatase_AS"/>
</dbReference>
<dbReference type="PANTHER" id="PTHR11108">
    <property type="entry name" value="FERROCHELATASE"/>
    <property type="match status" value="1"/>
</dbReference>
<keyword evidence="3 6" id="KW-0456">Lyase</keyword>
<dbReference type="RefSeq" id="WP_220195599.1">
    <property type="nucleotide sequence ID" value="NZ_BNJF01000002.1"/>
</dbReference>
<dbReference type="Proteomes" id="UP000612362">
    <property type="component" value="Unassembled WGS sequence"/>
</dbReference>
<dbReference type="CDD" id="cd00419">
    <property type="entry name" value="Ferrochelatase_C"/>
    <property type="match status" value="1"/>
</dbReference>
<evidence type="ECO:0000256" key="1">
    <source>
        <dbReference type="ARBA" id="ARBA00023004"/>
    </source>
</evidence>
<name>A0A8J3I4V8_9CHLR</name>
<dbReference type="NCBIfam" id="TIGR00109">
    <property type="entry name" value="hemH"/>
    <property type="match status" value="1"/>
</dbReference>
<dbReference type="InterPro" id="IPR033644">
    <property type="entry name" value="Ferrochelatase_C"/>
</dbReference>
<dbReference type="UniPathway" id="UPA00252">
    <property type="reaction ID" value="UER00325"/>
</dbReference>
<evidence type="ECO:0000313" key="9">
    <source>
        <dbReference type="Proteomes" id="UP000612362"/>
    </source>
</evidence>
<dbReference type="PROSITE" id="PS00534">
    <property type="entry name" value="FERROCHELATASE"/>
    <property type="match status" value="1"/>
</dbReference>
<dbReference type="GO" id="GO:0005737">
    <property type="term" value="C:cytoplasm"/>
    <property type="evidence" value="ECO:0007669"/>
    <property type="project" value="UniProtKB-SubCell"/>
</dbReference>
<dbReference type="AlphaFoldDB" id="A0A8J3I4V8"/>
<comment type="function">
    <text evidence="6 7">Catalyzes the ferrous insertion into protoporphyrin IX.</text>
</comment>
<proteinExistence type="inferred from homology"/>
<comment type="subcellular location">
    <subcellularLocation>
        <location evidence="6 7">Cytoplasm</location>
    </subcellularLocation>
</comment>
<keyword evidence="2 6" id="KW-0350">Heme biosynthesis</keyword>
<feature type="binding site" evidence="6">
    <location>
        <position position="269"/>
    </location>
    <ligand>
        <name>Fe(2+)</name>
        <dbReference type="ChEBI" id="CHEBI:29033"/>
    </ligand>
</feature>
<comment type="similarity">
    <text evidence="6 7">Belongs to the ferrochelatase family.</text>
</comment>
<dbReference type="InterPro" id="IPR001015">
    <property type="entry name" value="Ferrochelatase"/>
</dbReference>
<keyword evidence="1 6" id="KW-0408">Iron</keyword>
<evidence type="ECO:0000256" key="6">
    <source>
        <dbReference type="HAMAP-Rule" id="MF_00323"/>
    </source>
</evidence>
<dbReference type="HAMAP" id="MF_00323">
    <property type="entry name" value="Ferrochelatase"/>
    <property type="match status" value="1"/>
</dbReference>
<evidence type="ECO:0000313" key="8">
    <source>
        <dbReference type="EMBL" id="GHO46207.1"/>
    </source>
</evidence>
<dbReference type="PANTHER" id="PTHR11108:SF1">
    <property type="entry name" value="FERROCHELATASE, MITOCHONDRIAL"/>
    <property type="match status" value="1"/>
</dbReference>
<evidence type="ECO:0000256" key="7">
    <source>
        <dbReference type="RuleBase" id="RU000607"/>
    </source>
</evidence>
<dbReference type="SUPFAM" id="SSF53800">
    <property type="entry name" value="Chelatase"/>
    <property type="match status" value="1"/>
</dbReference>
<keyword evidence="6 7" id="KW-0963">Cytoplasm</keyword>
<organism evidence="8 9">
    <name type="scientific">Ktedonospora formicarum</name>
    <dbReference type="NCBI Taxonomy" id="2778364"/>
    <lineage>
        <taxon>Bacteria</taxon>
        <taxon>Bacillati</taxon>
        <taxon>Chloroflexota</taxon>
        <taxon>Ktedonobacteria</taxon>
        <taxon>Ktedonobacterales</taxon>
        <taxon>Ktedonobacteraceae</taxon>
        <taxon>Ktedonospora</taxon>
    </lineage>
</organism>
<gene>
    <name evidence="8" type="primary">hemH_2</name>
    <name evidence="6" type="synonym">hemH</name>
    <name evidence="8" type="ORF">KSX_43700</name>
</gene>
<accession>A0A8J3I4V8</accession>
<reference evidence="8" key="1">
    <citation type="submission" date="2020-10" db="EMBL/GenBank/DDBJ databases">
        <title>Taxonomic study of unclassified bacteria belonging to the class Ktedonobacteria.</title>
        <authorList>
            <person name="Yabe S."/>
            <person name="Wang C.M."/>
            <person name="Zheng Y."/>
            <person name="Sakai Y."/>
            <person name="Cavaletti L."/>
            <person name="Monciardini P."/>
            <person name="Donadio S."/>
        </authorList>
    </citation>
    <scope>NUCLEOTIDE SEQUENCE</scope>
    <source>
        <strain evidence="8">SOSP1-1</strain>
    </source>
</reference>
<comment type="pathway">
    <text evidence="6 7">Porphyrin-containing compound metabolism; protoheme biosynthesis; protoheme from protoporphyrin-IX: step 1/1.</text>
</comment>
<dbReference type="InterPro" id="IPR033659">
    <property type="entry name" value="Ferrochelatase_N"/>
</dbReference>
<comment type="catalytic activity">
    <reaction evidence="6 7">
        <text>heme b + 2 H(+) = protoporphyrin IX + Fe(2+)</text>
        <dbReference type="Rhea" id="RHEA:22584"/>
        <dbReference type="ChEBI" id="CHEBI:15378"/>
        <dbReference type="ChEBI" id="CHEBI:29033"/>
        <dbReference type="ChEBI" id="CHEBI:57306"/>
        <dbReference type="ChEBI" id="CHEBI:60344"/>
        <dbReference type="EC" id="4.98.1.1"/>
    </reaction>
</comment>
<evidence type="ECO:0000256" key="4">
    <source>
        <dbReference type="ARBA" id="ARBA00023244"/>
    </source>
</evidence>
<sequence length="318" mass="35031">MTPQSNHTPAPVGVLIMAYGTPAKSEDIESYYTHIRHGHPPTEELLAELRGRYQAIGGLSPLLKHTRTQVEGIQAALDARMPGHYQTFLGMKHADPFLEASASELAHSGANQAIGLVLAPHYSSMSVAQYMQRVQKTLPASLHFTAIESWHLLLGYITYLAEQILHTRERLLKESGITEEQLEIIFTAHSLPARILANNDPYPRQLRETAEAVARAAGLTHWSIAWQSAGRTADPWIGPDILEVLRELPHKGKAGALVCPAGFVSDHLEVLYDLDIEASQLAASLGLAFARTILPNDNQRVFDALAEMIIQAEYETLI</sequence>
<protein>
    <recommendedName>
        <fullName evidence="6 7">Ferrochelatase</fullName>
        <ecNumber evidence="6 7">4.98.1.1</ecNumber>
    </recommendedName>
    <alternativeName>
        <fullName evidence="6">Heme synthase</fullName>
    </alternativeName>
    <alternativeName>
        <fullName evidence="6">Protoheme ferro-lyase</fullName>
    </alternativeName>
</protein>
<keyword evidence="9" id="KW-1185">Reference proteome</keyword>
<evidence type="ECO:0000256" key="2">
    <source>
        <dbReference type="ARBA" id="ARBA00023133"/>
    </source>
</evidence>
<dbReference type="EC" id="4.98.1.1" evidence="6 7"/>
<keyword evidence="4 6" id="KW-0627">Porphyrin biosynthesis</keyword>
<dbReference type="EMBL" id="BNJF01000002">
    <property type="protein sequence ID" value="GHO46207.1"/>
    <property type="molecule type" value="Genomic_DNA"/>
</dbReference>
<comment type="catalytic activity">
    <reaction evidence="5">
        <text>Fe-coproporphyrin III + 2 H(+) = coproporphyrin III + Fe(2+)</text>
        <dbReference type="Rhea" id="RHEA:49572"/>
        <dbReference type="ChEBI" id="CHEBI:15378"/>
        <dbReference type="ChEBI" id="CHEBI:29033"/>
        <dbReference type="ChEBI" id="CHEBI:68438"/>
        <dbReference type="ChEBI" id="CHEBI:131725"/>
        <dbReference type="EC" id="4.99.1.9"/>
    </reaction>
    <physiologicalReaction direction="right-to-left" evidence="5">
        <dbReference type="Rhea" id="RHEA:49574"/>
    </physiologicalReaction>
</comment>
<evidence type="ECO:0000256" key="5">
    <source>
        <dbReference type="ARBA" id="ARBA00024536"/>
    </source>
</evidence>
<dbReference type="CDD" id="cd03411">
    <property type="entry name" value="Ferrochelatase_N"/>
    <property type="match status" value="1"/>
</dbReference>
<comment type="caution">
    <text evidence="8">The sequence shown here is derived from an EMBL/GenBank/DDBJ whole genome shotgun (WGS) entry which is preliminary data.</text>
</comment>
<keyword evidence="6" id="KW-0479">Metal-binding</keyword>
<dbReference type="GO" id="GO:0004325">
    <property type="term" value="F:ferrochelatase activity"/>
    <property type="evidence" value="ECO:0007669"/>
    <property type="project" value="UniProtKB-UniRule"/>
</dbReference>
<dbReference type="Pfam" id="PF00762">
    <property type="entry name" value="Ferrochelatase"/>
    <property type="match status" value="1"/>
</dbReference>